<dbReference type="InterPro" id="IPR048491">
    <property type="entry name" value="XMAP215_CLASP_TOG"/>
</dbReference>
<dbReference type="Gene3D" id="1.25.10.10">
    <property type="entry name" value="Leucine-rich Repeat Variant"/>
    <property type="match status" value="3"/>
</dbReference>
<dbReference type="Gene3D" id="3.40.1090.10">
    <property type="entry name" value="Cytosolic phospholipase A2 catalytic domain"/>
    <property type="match status" value="1"/>
</dbReference>
<keyword evidence="5" id="KW-0472">Membrane</keyword>
<proteinExistence type="predicted"/>
<evidence type="ECO:0000259" key="6">
    <source>
        <dbReference type="SMART" id="SM01349"/>
    </source>
</evidence>
<evidence type="ECO:0000256" key="1">
    <source>
        <dbReference type="ARBA" id="ARBA00004245"/>
    </source>
</evidence>
<feature type="region of interest" description="Disordered" evidence="4">
    <location>
        <begin position="1072"/>
        <end position="1092"/>
    </location>
</feature>
<dbReference type="EMBL" id="LSMT01000098">
    <property type="protein sequence ID" value="PFX27689.1"/>
    <property type="molecule type" value="Genomic_DNA"/>
</dbReference>
<keyword evidence="8" id="KW-1185">Reference proteome</keyword>
<dbReference type="InterPro" id="IPR011989">
    <property type="entry name" value="ARM-like"/>
</dbReference>
<evidence type="ECO:0000256" key="2">
    <source>
        <dbReference type="ARBA" id="ARBA00022490"/>
    </source>
</evidence>
<dbReference type="PANTHER" id="PTHR21567:SF87">
    <property type="entry name" value="CRESCERIN-LIKE PROTEIN CHE-12"/>
    <property type="match status" value="1"/>
</dbReference>
<feature type="transmembrane region" description="Helical" evidence="5">
    <location>
        <begin position="1179"/>
        <end position="1202"/>
    </location>
</feature>
<feature type="compositionally biased region" description="Low complexity" evidence="4">
    <location>
        <begin position="584"/>
        <end position="598"/>
    </location>
</feature>
<protein>
    <submittedName>
        <fullName evidence="7">Protein FAM179B</fullName>
    </submittedName>
</protein>
<evidence type="ECO:0000313" key="7">
    <source>
        <dbReference type="EMBL" id="PFX27689.1"/>
    </source>
</evidence>
<sequence>MASSVAKLKPLSSVIAEPDEVLVQNMEENEVLAGLARNSDSAKKADILDELRANGRRNGGRLQFDDRLGLFRVLQEALADSNSNTRLCCLEFLCEIIPEFGEDLDSCMTLVLPLLVSNIGDNQVSVKKSAIQTLHVYMKHSSQVSAVLNAIIDHGLESDDRRTRTESLVALPILIMPNLAHEDLFTLTKARVGKLETSSRPETSPAVISLERIRNVVGSTIFESYLHRLSPDQQNLCISALQNRSADPVKELELLGGRKAKSAGHLNTNGIIADVELDRGTVLDRGHTIAITSTDNHPDTNYGLLEFGFVPVPVMFKLRDQSNWRIRAQGIEELKTLMGQLTDTEPIQPNLGPLFALLLSFVDDVNFKIGVTSLQIIGLLVAKLGVGVHPVLKPLLLALSNKLGDNKIVIRQENMKVFMQLMQILSPKSVLTVLTSNLQHRNSRVREETVNVFIAALLTFPSSDFNLPELTNAIAPALVDSKRRVRQAALDAFAVIAQAMGPGRIQPVVTAVDNIELTMGGDGVMAAITARLARRQLPRLNRDGLVEYAVPMPSSGTIRGQSNTPRGADIDWILAGTAGTGSADPSGSSRSTPGPTDSFSMSGPSPRRFFSAGKNRLPWEGDQAKDVTQTPKEVLPRGAQSVTPTPPFSLQSSFSPGDEEPFLPSQRKPLSMSLSSSGPNWTELKSEMKPFGRLSPVSHSIPMDMDSSGEQGEGDMKKNAQCWEVSLDDLQPFSNPDNALRDAFKCLANTEDWEKKCEGIQGIRCLTKHHPEVLVSQLHTVTLAIIAEVKNLGSQVSRSGICCLGDMYAILGKNMDNELEVTAKILLAKASEPSGFIREDVEKALTAMVSCLTPTRLMVALISGGASHRNVTVRKTTAQFLSMLADRMGPSRLMSGAKDVTEKILPTTAQFLTDGGQETSSNVERGVLRELTFLTEMAETQSGAEDIVVIPDSESIPLTKASPPGTPSGLVEGHSKFFDQRDRAMQATEQSGGSTTSRSQKSAGVAFSGGGIRSAAFCSGALQMAETQSGAEDIVVIPDSESIPLTKASPPGTPSGLVEGHSKFFDQRDRAMQATEQSGGSTTSRSQKSAGVAFSGGGIRSAAFCSGALRRMLLKNVLPDYLSCVSGGGYTGAAFVEWKEWKRRNRDNGDDSKWHDEFFDTMRQNAGYLCDWQFPFVGLWHSVVFVVLLVTVVFILPCVLWLPYAFPIAVAVDVLFEDIRVNFLKIKSQQRPRSYQFRVQYYDEDDNKTGEGEILFIAPRHPSESIPLARIVTQQPKSWENSDVELRDPDQGKWGRGPEITENEADRLTGCCCLCCHGNSCQYVSNLLQGSFPHHITANQFFTPDMFTVYHREGYAASVEADVSGFLKTN</sequence>
<dbReference type="SMART" id="SM01349">
    <property type="entry name" value="TOG"/>
    <property type="match status" value="3"/>
</dbReference>
<dbReference type="Pfam" id="PF21041">
    <property type="entry name" value="XMAP215_CLASP_TOG"/>
    <property type="match status" value="1"/>
</dbReference>
<dbReference type="InterPro" id="IPR016035">
    <property type="entry name" value="Acyl_Trfase/lysoPLipase"/>
</dbReference>
<dbReference type="GO" id="GO:0005881">
    <property type="term" value="C:cytoplasmic microtubule"/>
    <property type="evidence" value="ECO:0007669"/>
    <property type="project" value="TreeGrafter"/>
</dbReference>
<keyword evidence="3" id="KW-0206">Cytoskeleton</keyword>
<dbReference type="InterPro" id="IPR016024">
    <property type="entry name" value="ARM-type_fold"/>
</dbReference>
<dbReference type="SUPFAM" id="SSF52151">
    <property type="entry name" value="FabD/lysophospholipase-like"/>
    <property type="match status" value="1"/>
</dbReference>
<evidence type="ECO:0000256" key="4">
    <source>
        <dbReference type="SAM" id="MobiDB-lite"/>
    </source>
</evidence>
<dbReference type="InterPro" id="IPR034085">
    <property type="entry name" value="TOG"/>
</dbReference>
<accession>A0A2B4SF10</accession>
<feature type="compositionally biased region" description="Polar residues" evidence="4">
    <location>
        <begin position="640"/>
        <end position="655"/>
    </location>
</feature>
<feature type="region of interest" description="Disordered" evidence="4">
    <location>
        <begin position="576"/>
        <end position="715"/>
    </location>
</feature>
<comment type="caution">
    <text evidence="7">The sequence shown here is derived from an EMBL/GenBank/DDBJ whole genome shotgun (WGS) entry which is preliminary data.</text>
</comment>
<evidence type="ECO:0000256" key="3">
    <source>
        <dbReference type="ARBA" id="ARBA00023212"/>
    </source>
</evidence>
<name>A0A2B4SF10_STYPI</name>
<evidence type="ECO:0000313" key="8">
    <source>
        <dbReference type="Proteomes" id="UP000225706"/>
    </source>
</evidence>
<comment type="subcellular location">
    <subcellularLocation>
        <location evidence="1">Cytoplasm</location>
        <location evidence="1">Cytoskeleton</location>
    </subcellularLocation>
</comment>
<dbReference type="GO" id="GO:0005929">
    <property type="term" value="C:cilium"/>
    <property type="evidence" value="ECO:0007669"/>
    <property type="project" value="TreeGrafter"/>
</dbReference>
<keyword evidence="5" id="KW-0812">Transmembrane</keyword>
<organism evidence="7 8">
    <name type="scientific">Stylophora pistillata</name>
    <name type="common">Smooth cauliflower coral</name>
    <dbReference type="NCBI Taxonomy" id="50429"/>
    <lineage>
        <taxon>Eukaryota</taxon>
        <taxon>Metazoa</taxon>
        <taxon>Cnidaria</taxon>
        <taxon>Anthozoa</taxon>
        <taxon>Hexacorallia</taxon>
        <taxon>Scleractinia</taxon>
        <taxon>Astrocoeniina</taxon>
        <taxon>Pocilloporidae</taxon>
        <taxon>Stylophora</taxon>
    </lineage>
</organism>
<dbReference type="Pfam" id="PF12348">
    <property type="entry name" value="CLASP_N"/>
    <property type="match status" value="1"/>
</dbReference>
<feature type="domain" description="TOG" evidence="6">
    <location>
        <begin position="729"/>
        <end position="944"/>
    </location>
</feature>
<feature type="compositionally biased region" description="Polar residues" evidence="4">
    <location>
        <begin position="987"/>
        <end position="1002"/>
    </location>
</feature>
<feature type="region of interest" description="Disordered" evidence="4">
    <location>
        <begin position="985"/>
        <end position="1005"/>
    </location>
</feature>
<feature type="domain" description="TOG" evidence="6">
    <location>
        <begin position="301"/>
        <end position="534"/>
    </location>
</feature>
<dbReference type="Proteomes" id="UP000225706">
    <property type="component" value="Unassembled WGS sequence"/>
</dbReference>
<gene>
    <name evidence="7" type="primary">Fam179b</name>
    <name evidence="7" type="ORF">AWC38_SpisGene7632</name>
</gene>
<feature type="compositionally biased region" description="Polar residues" evidence="4">
    <location>
        <begin position="1074"/>
        <end position="1089"/>
    </location>
</feature>
<keyword evidence="2" id="KW-0963">Cytoplasm</keyword>
<feature type="domain" description="TOG" evidence="6">
    <location>
        <begin position="12"/>
        <end position="251"/>
    </location>
</feature>
<dbReference type="OrthoDB" id="5972340at2759"/>
<dbReference type="STRING" id="50429.A0A2B4SF10"/>
<keyword evidence="5" id="KW-1133">Transmembrane helix</keyword>
<dbReference type="SUPFAM" id="SSF48371">
    <property type="entry name" value="ARM repeat"/>
    <property type="match status" value="2"/>
</dbReference>
<dbReference type="InterPro" id="IPR024395">
    <property type="entry name" value="CLASP_N_dom"/>
</dbReference>
<dbReference type="GO" id="GO:0008017">
    <property type="term" value="F:microtubule binding"/>
    <property type="evidence" value="ECO:0007669"/>
    <property type="project" value="TreeGrafter"/>
</dbReference>
<dbReference type="GO" id="GO:0000226">
    <property type="term" value="P:microtubule cytoskeleton organization"/>
    <property type="evidence" value="ECO:0007669"/>
    <property type="project" value="TreeGrafter"/>
</dbReference>
<dbReference type="PANTHER" id="PTHR21567">
    <property type="entry name" value="CLASP"/>
    <property type="match status" value="1"/>
</dbReference>
<reference evidence="8" key="1">
    <citation type="journal article" date="2017" name="bioRxiv">
        <title>Comparative analysis of the genomes of Stylophora pistillata and Acropora digitifera provides evidence for extensive differences between species of corals.</title>
        <authorList>
            <person name="Voolstra C.R."/>
            <person name="Li Y."/>
            <person name="Liew Y.J."/>
            <person name="Baumgarten S."/>
            <person name="Zoccola D."/>
            <person name="Flot J.-F."/>
            <person name="Tambutte S."/>
            <person name="Allemand D."/>
            <person name="Aranda M."/>
        </authorList>
    </citation>
    <scope>NUCLEOTIDE SEQUENCE [LARGE SCALE GENOMIC DNA]</scope>
</reference>
<evidence type="ECO:0000256" key="5">
    <source>
        <dbReference type="SAM" id="Phobius"/>
    </source>
</evidence>